<keyword evidence="1" id="KW-0472">Membrane</keyword>
<accession>A0A1F8GKP2</accession>
<keyword evidence="1" id="KW-0812">Transmembrane</keyword>
<sequence>MERRTQKQLVIGLIFVLLIASISYGLIDYFFLIEATCFDKVQNNSEEGIDCGLLACGVACEPAILPLNVLSQKLIEVRSGDYDFVAQINNPNSFFGTSRAKYTLDFGGVIPNRSGTFYILPGQTRFIIVNGIRSDSTLTSVSINITEVGWEKVEVFENINFPIQRKSYAVVDKNGVFSEFEAVVLNNSDFDFDKVEVGVILSDGDNNIVAANRTDIRTFLSRTERYFKVSWPVALSETARQDIEILTNVFENSNFIKRYGTQERFQKYY</sequence>
<organism evidence="2 3">
    <name type="scientific">Candidatus Yanofskybacteria bacterium RIFCSPLOWO2_01_FULL_43_22</name>
    <dbReference type="NCBI Taxonomy" id="1802695"/>
    <lineage>
        <taxon>Bacteria</taxon>
        <taxon>Candidatus Yanofskyibacteriota</taxon>
    </lineage>
</organism>
<evidence type="ECO:0000313" key="3">
    <source>
        <dbReference type="Proteomes" id="UP000178911"/>
    </source>
</evidence>
<protein>
    <submittedName>
        <fullName evidence="2">Uncharacterized protein</fullName>
    </submittedName>
</protein>
<evidence type="ECO:0000256" key="1">
    <source>
        <dbReference type="SAM" id="Phobius"/>
    </source>
</evidence>
<evidence type="ECO:0000313" key="2">
    <source>
        <dbReference type="EMBL" id="OGN25288.1"/>
    </source>
</evidence>
<feature type="transmembrane region" description="Helical" evidence="1">
    <location>
        <begin position="9"/>
        <end position="32"/>
    </location>
</feature>
<name>A0A1F8GKP2_9BACT</name>
<proteinExistence type="predicted"/>
<gene>
    <name evidence="2" type="ORF">A3A13_00350</name>
</gene>
<comment type="caution">
    <text evidence="2">The sequence shown here is derived from an EMBL/GenBank/DDBJ whole genome shotgun (WGS) entry which is preliminary data.</text>
</comment>
<dbReference type="EMBL" id="MGKJ01000003">
    <property type="protein sequence ID" value="OGN25288.1"/>
    <property type="molecule type" value="Genomic_DNA"/>
</dbReference>
<dbReference type="AlphaFoldDB" id="A0A1F8GKP2"/>
<dbReference type="STRING" id="1802695.A3A13_00350"/>
<dbReference type="Proteomes" id="UP000178911">
    <property type="component" value="Unassembled WGS sequence"/>
</dbReference>
<reference evidence="2 3" key="1">
    <citation type="journal article" date="2016" name="Nat. Commun.">
        <title>Thousands of microbial genomes shed light on interconnected biogeochemical processes in an aquifer system.</title>
        <authorList>
            <person name="Anantharaman K."/>
            <person name="Brown C.T."/>
            <person name="Hug L.A."/>
            <person name="Sharon I."/>
            <person name="Castelle C.J."/>
            <person name="Probst A.J."/>
            <person name="Thomas B.C."/>
            <person name="Singh A."/>
            <person name="Wilkins M.J."/>
            <person name="Karaoz U."/>
            <person name="Brodie E.L."/>
            <person name="Williams K.H."/>
            <person name="Hubbard S.S."/>
            <person name="Banfield J.F."/>
        </authorList>
    </citation>
    <scope>NUCLEOTIDE SEQUENCE [LARGE SCALE GENOMIC DNA]</scope>
</reference>
<keyword evidence="1" id="KW-1133">Transmembrane helix</keyword>